<evidence type="ECO:0000313" key="5">
    <source>
        <dbReference type="Proteomes" id="UP000050741"/>
    </source>
</evidence>
<name>A0A183BSL5_GLOPA</name>
<dbReference type="GO" id="GO:0005634">
    <property type="term" value="C:nucleus"/>
    <property type="evidence" value="ECO:0007669"/>
    <property type="project" value="UniProtKB-SubCell"/>
</dbReference>
<dbReference type="AlphaFoldDB" id="A0A183BSL5"/>
<dbReference type="Proteomes" id="UP000050741">
    <property type="component" value="Unassembled WGS sequence"/>
</dbReference>
<sequence length="315" mass="35023">MDGNKSDDSFYDSDQDEQMAAASTQSLYDPSSPYTPVRPHQQRASQIQHTLSGQRLSSSVCIKATQSVTDHLQTQLSPLSVLPTNSFVKASCYYEEAAEIRRVNPNFVSEEELKQRESEDDQPEEPVDNRTFYVRLKEFSKENQFHGIDEAESDFLTQVDWTETDQGANERKEEQEQLQLTRQQTHGQCSGAELPPVLLEKPQKAAVTSSGGSSINKQEALARKRPLSTDGDPNLKQSSFGSTDHKSKKFTSSTAESDCPPPSTKQREELQLHCKLIAMLPGAPNCSNSRQVESELPCVAVFAGKDAPKQHRNGC</sequence>
<evidence type="ECO:0000256" key="3">
    <source>
        <dbReference type="SAM" id="MobiDB-lite"/>
    </source>
</evidence>
<keyword evidence="2" id="KW-0539">Nucleus</keyword>
<dbReference type="InterPro" id="IPR019331">
    <property type="entry name" value="FAM192A/Fyv6_N"/>
</dbReference>
<evidence type="ECO:0000256" key="1">
    <source>
        <dbReference type="ARBA" id="ARBA00004123"/>
    </source>
</evidence>
<feature type="compositionally biased region" description="Polar residues" evidence="3">
    <location>
        <begin position="21"/>
        <end position="34"/>
    </location>
</feature>
<evidence type="ECO:0000313" key="6">
    <source>
        <dbReference type="WBParaSite" id="GPLIN_000360100"/>
    </source>
</evidence>
<evidence type="ECO:0000256" key="2">
    <source>
        <dbReference type="ARBA" id="ARBA00023242"/>
    </source>
</evidence>
<proteinExistence type="predicted"/>
<keyword evidence="5" id="KW-1185">Reference proteome</keyword>
<reference evidence="5" key="1">
    <citation type="submission" date="2013-12" db="EMBL/GenBank/DDBJ databases">
        <authorList>
            <person name="Aslett M."/>
        </authorList>
    </citation>
    <scope>NUCLEOTIDE SEQUENCE [LARGE SCALE GENOMIC DNA]</scope>
    <source>
        <strain evidence="5">Lindley</strain>
    </source>
</reference>
<dbReference type="Pfam" id="PF10187">
    <property type="entry name" value="FAM192A_Fyv6_N"/>
    <property type="match status" value="1"/>
</dbReference>
<reference evidence="5" key="2">
    <citation type="submission" date="2014-05" db="EMBL/GenBank/DDBJ databases">
        <title>The genome and life-stage specific transcriptomes of Globodera pallida elucidate key aspects of plant parasitism by a cyst nematode.</title>
        <authorList>
            <person name="Cotton J.A."/>
            <person name="Lilley C.J."/>
            <person name="Jones L.M."/>
            <person name="Kikuchi T."/>
            <person name="Reid A.J."/>
            <person name="Thorpe P."/>
            <person name="Tsai I.J."/>
            <person name="Beasley H."/>
            <person name="Blok V."/>
            <person name="Cock P.J.A."/>
            <person name="Van den Akker S.E."/>
            <person name="Holroyd N."/>
            <person name="Hunt M."/>
            <person name="Mantelin S."/>
            <person name="Naghra H."/>
            <person name="Pain A."/>
            <person name="Palomares-Rius J.E."/>
            <person name="Zarowiecki M."/>
            <person name="Berriman M."/>
            <person name="Jones J.T."/>
            <person name="Urwin P.E."/>
        </authorList>
    </citation>
    <scope>NUCLEOTIDE SEQUENCE [LARGE SCALE GENOMIC DNA]</scope>
    <source>
        <strain evidence="5">Lindley</strain>
    </source>
</reference>
<feature type="compositionally biased region" description="Polar residues" evidence="3">
    <location>
        <begin position="42"/>
        <end position="54"/>
    </location>
</feature>
<reference evidence="6" key="3">
    <citation type="submission" date="2016-06" db="UniProtKB">
        <authorList>
            <consortium name="WormBaseParasite"/>
        </authorList>
    </citation>
    <scope>IDENTIFICATION</scope>
</reference>
<comment type="subcellular location">
    <subcellularLocation>
        <location evidence="1">Nucleus</location>
    </subcellularLocation>
</comment>
<feature type="compositionally biased region" description="Polar residues" evidence="3">
    <location>
        <begin position="206"/>
        <end position="217"/>
    </location>
</feature>
<feature type="region of interest" description="Disordered" evidence="3">
    <location>
        <begin position="165"/>
        <end position="267"/>
    </location>
</feature>
<feature type="region of interest" description="Disordered" evidence="3">
    <location>
        <begin position="1"/>
        <end position="54"/>
    </location>
</feature>
<dbReference type="WBParaSite" id="GPLIN_000360100">
    <property type="protein sequence ID" value="GPLIN_000360100"/>
    <property type="gene ID" value="GPLIN_000360100"/>
</dbReference>
<evidence type="ECO:0000259" key="4">
    <source>
        <dbReference type="Pfam" id="PF10187"/>
    </source>
</evidence>
<protein>
    <submittedName>
        <fullName evidence="6">Muscular LMNA interacting protein</fullName>
    </submittedName>
</protein>
<accession>A0A183BSL5</accession>
<organism evidence="5 6">
    <name type="scientific">Globodera pallida</name>
    <name type="common">Potato cyst nematode worm</name>
    <name type="synonym">Heterodera pallida</name>
    <dbReference type="NCBI Taxonomy" id="36090"/>
    <lineage>
        <taxon>Eukaryota</taxon>
        <taxon>Metazoa</taxon>
        <taxon>Ecdysozoa</taxon>
        <taxon>Nematoda</taxon>
        <taxon>Chromadorea</taxon>
        <taxon>Rhabditida</taxon>
        <taxon>Tylenchina</taxon>
        <taxon>Tylenchomorpha</taxon>
        <taxon>Tylenchoidea</taxon>
        <taxon>Heteroderidae</taxon>
        <taxon>Heteroderinae</taxon>
        <taxon>Globodera</taxon>
    </lineage>
</organism>
<feature type="domain" description="FAM192A/Fyv6 N-terminal" evidence="4">
    <location>
        <begin position="113"/>
        <end position="180"/>
    </location>
</feature>